<evidence type="ECO:0000313" key="2">
    <source>
        <dbReference type="Proteomes" id="UP001237642"/>
    </source>
</evidence>
<accession>A0AAD8MXI3</accession>
<gene>
    <name evidence="1" type="ORF">POM88_015541</name>
</gene>
<reference evidence="1" key="1">
    <citation type="submission" date="2023-02" db="EMBL/GenBank/DDBJ databases">
        <title>Genome of toxic invasive species Heracleum sosnowskyi carries increased number of genes despite the absence of recent whole-genome duplications.</title>
        <authorList>
            <person name="Schelkunov M."/>
            <person name="Shtratnikova V."/>
            <person name="Makarenko M."/>
            <person name="Klepikova A."/>
            <person name="Omelchenko D."/>
            <person name="Novikova G."/>
            <person name="Obukhova E."/>
            <person name="Bogdanov V."/>
            <person name="Penin A."/>
            <person name="Logacheva M."/>
        </authorList>
    </citation>
    <scope>NUCLEOTIDE SEQUENCE</scope>
    <source>
        <strain evidence="1">Hsosn_3</strain>
        <tissue evidence="1">Leaf</tissue>
    </source>
</reference>
<dbReference type="EMBL" id="JAUIZM010000004">
    <property type="protein sequence ID" value="KAK1387363.1"/>
    <property type="molecule type" value="Genomic_DNA"/>
</dbReference>
<name>A0AAD8MXI3_9APIA</name>
<proteinExistence type="predicted"/>
<comment type="caution">
    <text evidence="1">The sequence shown here is derived from an EMBL/GenBank/DDBJ whole genome shotgun (WGS) entry which is preliminary data.</text>
</comment>
<organism evidence="1 2">
    <name type="scientific">Heracleum sosnowskyi</name>
    <dbReference type="NCBI Taxonomy" id="360622"/>
    <lineage>
        <taxon>Eukaryota</taxon>
        <taxon>Viridiplantae</taxon>
        <taxon>Streptophyta</taxon>
        <taxon>Embryophyta</taxon>
        <taxon>Tracheophyta</taxon>
        <taxon>Spermatophyta</taxon>
        <taxon>Magnoliopsida</taxon>
        <taxon>eudicotyledons</taxon>
        <taxon>Gunneridae</taxon>
        <taxon>Pentapetalae</taxon>
        <taxon>asterids</taxon>
        <taxon>campanulids</taxon>
        <taxon>Apiales</taxon>
        <taxon>Apiaceae</taxon>
        <taxon>Apioideae</taxon>
        <taxon>apioid superclade</taxon>
        <taxon>Tordylieae</taxon>
        <taxon>Tordyliinae</taxon>
        <taxon>Heracleum</taxon>
    </lineage>
</organism>
<sequence>MLWKKLVQFGKGSKMIDFKTSSSIIAKSSPNEGLIFGKKASLDVDLYLEDAVRIDSLNWLLELVIGGGWGMGWVVVGSECRLVVVVVGGRGEGWVYAVGGGG</sequence>
<dbReference type="Proteomes" id="UP001237642">
    <property type="component" value="Unassembled WGS sequence"/>
</dbReference>
<evidence type="ECO:0000313" key="1">
    <source>
        <dbReference type="EMBL" id="KAK1387363.1"/>
    </source>
</evidence>
<protein>
    <submittedName>
        <fullName evidence="1">Uncharacterized protein</fullName>
    </submittedName>
</protein>
<reference evidence="1" key="2">
    <citation type="submission" date="2023-05" db="EMBL/GenBank/DDBJ databases">
        <authorList>
            <person name="Schelkunov M.I."/>
        </authorList>
    </citation>
    <scope>NUCLEOTIDE SEQUENCE</scope>
    <source>
        <strain evidence="1">Hsosn_3</strain>
        <tissue evidence="1">Leaf</tissue>
    </source>
</reference>
<dbReference type="AlphaFoldDB" id="A0AAD8MXI3"/>
<keyword evidence="2" id="KW-1185">Reference proteome</keyword>